<organism evidence="1">
    <name type="scientific">Rhizophora mucronata</name>
    <name type="common">Asiatic mangrove</name>
    <dbReference type="NCBI Taxonomy" id="61149"/>
    <lineage>
        <taxon>Eukaryota</taxon>
        <taxon>Viridiplantae</taxon>
        <taxon>Streptophyta</taxon>
        <taxon>Embryophyta</taxon>
        <taxon>Tracheophyta</taxon>
        <taxon>Spermatophyta</taxon>
        <taxon>Magnoliopsida</taxon>
        <taxon>eudicotyledons</taxon>
        <taxon>Gunneridae</taxon>
        <taxon>Pentapetalae</taxon>
        <taxon>rosids</taxon>
        <taxon>fabids</taxon>
        <taxon>Malpighiales</taxon>
        <taxon>Rhizophoraceae</taxon>
        <taxon>Rhizophora</taxon>
    </lineage>
</organism>
<name>A0A2P2N9L1_RHIMU</name>
<dbReference type="EMBL" id="GGEC01058684">
    <property type="protein sequence ID" value="MBX39168.1"/>
    <property type="molecule type" value="Transcribed_RNA"/>
</dbReference>
<proteinExistence type="predicted"/>
<dbReference type="AlphaFoldDB" id="A0A2P2N9L1"/>
<evidence type="ECO:0000313" key="1">
    <source>
        <dbReference type="EMBL" id="MBX39168.1"/>
    </source>
</evidence>
<sequence length="22" mass="2579">MKQLKNETSKYLRVQGQAQLNT</sequence>
<protein>
    <submittedName>
        <fullName evidence="1">Uncharacterized protein</fullName>
    </submittedName>
</protein>
<accession>A0A2P2N9L1</accession>
<reference evidence="1" key="1">
    <citation type="submission" date="2018-02" db="EMBL/GenBank/DDBJ databases">
        <title>Rhizophora mucronata_Transcriptome.</title>
        <authorList>
            <person name="Meera S.P."/>
            <person name="Sreeshan A."/>
            <person name="Augustine A."/>
        </authorList>
    </citation>
    <scope>NUCLEOTIDE SEQUENCE</scope>
    <source>
        <tissue evidence="1">Leaf</tissue>
    </source>
</reference>